<organism evidence="2 3">
    <name type="scientific">Malus baccata</name>
    <name type="common">Siberian crab apple</name>
    <name type="synonym">Pyrus baccata</name>
    <dbReference type="NCBI Taxonomy" id="106549"/>
    <lineage>
        <taxon>Eukaryota</taxon>
        <taxon>Viridiplantae</taxon>
        <taxon>Streptophyta</taxon>
        <taxon>Embryophyta</taxon>
        <taxon>Tracheophyta</taxon>
        <taxon>Spermatophyta</taxon>
        <taxon>Magnoliopsida</taxon>
        <taxon>eudicotyledons</taxon>
        <taxon>Gunneridae</taxon>
        <taxon>Pentapetalae</taxon>
        <taxon>rosids</taxon>
        <taxon>fabids</taxon>
        <taxon>Rosales</taxon>
        <taxon>Rosaceae</taxon>
        <taxon>Amygdaloideae</taxon>
        <taxon>Maleae</taxon>
        <taxon>Malus</taxon>
    </lineage>
</organism>
<sequence>MENPLESMVEEREELMVPPSGGNPFLKKAYFLKPTLPISTIELPFELPHSFSSIPSRFEPKKWPLQVEFHGWKQGTKDWKSWVDQMASVHQSSWKAVGIYEAILNSTYQIRRQNSLVYGLAEKWCPETNTFIFPWGETTITLEDVMVLGSFSVLGDSVLSPLETTQHKEIEEELLQERKEFYRSSANKSTTSLWLKKFIKSGHKFEHEAFLVYWLSRYVFNHNDITHRPAFSIAIHLARGIKIALAPAVLASIYKDLGLLKRKIVASNQLEIGGAHLQVTLKSPFHLLQVWAWERFLELRPKPNVINFGETRLARWDKLNGMEVENLRKVLDSAGGDFKWRPYALDVIENLHLPKYYPQKETWVLAGSDSNDELLSFIRCLIVSELVGLGTIEHYLPHRVAMQFGFDQDIPCSITRLFHNSDKAWKYYNNEIKNVKLYLPCRLFEADVSIKYTKWWKKSVSGLEDASEAASPQKKKAKGTDRSPLMVNHPLVPPGFAPNCNIMEAEDPMDDDDKLTIPELLKRNKKYENFVIIEDSDSEKLSGGVPSLESKIAGESSVCTKSDKDNGRVVGKESASSSPLFESRVLEFEKRGSEITARIKRLESMLDELNADV</sequence>
<dbReference type="AlphaFoldDB" id="A0A540LWB7"/>
<comment type="caution">
    <text evidence="2">The sequence shown here is derived from an EMBL/GenBank/DDBJ whole genome shotgun (WGS) entry which is preliminary data.</text>
</comment>
<dbReference type="EMBL" id="VIEB01000449">
    <property type="protein sequence ID" value="TQD90552.1"/>
    <property type="molecule type" value="Genomic_DNA"/>
</dbReference>
<dbReference type="PANTHER" id="PTHR46033">
    <property type="entry name" value="PROTEIN MAIN-LIKE 2"/>
    <property type="match status" value="1"/>
</dbReference>
<gene>
    <name evidence="2" type="ORF">C1H46_023898</name>
</gene>
<dbReference type="Pfam" id="PF10536">
    <property type="entry name" value="PMD"/>
    <property type="match status" value="1"/>
</dbReference>
<evidence type="ECO:0000313" key="2">
    <source>
        <dbReference type="EMBL" id="TQD90552.1"/>
    </source>
</evidence>
<dbReference type="InterPro" id="IPR044824">
    <property type="entry name" value="MAIN-like"/>
</dbReference>
<dbReference type="InterPro" id="IPR019557">
    <property type="entry name" value="AminoTfrase-like_pln_mobile"/>
</dbReference>
<accession>A0A540LWB7</accession>
<evidence type="ECO:0000259" key="1">
    <source>
        <dbReference type="Pfam" id="PF10536"/>
    </source>
</evidence>
<name>A0A540LWB7_MALBA</name>
<dbReference type="Proteomes" id="UP000315295">
    <property type="component" value="Unassembled WGS sequence"/>
</dbReference>
<dbReference type="GO" id="GO:0010073">
    <property type="term" value="P:meristem maintenance"/>
    <property type="evidence" value="ECO:0007669"/>
    <property type="project" value="InterPro"/>
</dbReference>
<dbReference type="PANTHER" id="PTHR46033:SF67">
    <property type="entry name" value="AMINOTRANSFERASE-LIKE, PLANT MOBILE DOMAIN FAMILY PROTEIN"/>
    <property type="match status" value="1"/>
</dbReference>
<proteinExistence type="predicted"/>
<evidence type="ECO:0000313" key="3">
    <source>
        <dbReference type="Proteomes" id="UP000315295"/>
    </source>
</evidence>
<reference evidence="2 3" key="1">
    <citation type="journal article" date="2019" name="G3 (Bethesda)">
        <title>Sequencing of a Wild Apple (Malus baccata) Genome Unravels the Differences Between Cultivated and Wild Apple Species Regarding Disease Resistance and Cold Tolerance.</title>
        <authorList>
            <person name="Chen X."/>
        </authorList>
    </citation>
    <scope>NUCLEOTIDE SEQUENCE [LARGE SCALE GENOMIC DNA]</scope>
    <source>
        <strain evidence="3">cv. Shandingzi</strain>
        <tissue evidence="2">Leaves</tissue>
    </source>
</reference>
<dbReference type="STRING" id="106549.A0A540LWB7"/>
<feature type="domain" description="Aminotransferase-like plant mobile" evidence="1">
    <location>
        <begin position="98"/>
        <end position="457"/>
    </location>
</feature>
<keyword evidence="3" id="KW-1185">Reference proteome</keyword>
<protein>
    <recommendedName>
        <fullName evidence="1">Aminotransferase-like plant mobile domain-containing protein</fullName>
    </recommendedName>
</protein>